<keyword evidence="2" id="KW-0732">Signal</keyword>
<dbReference type="EMBL" id="JANPWZ010003207">
    <property type="protein sequence ID" value="KAJ3553794.1"/>
    <property type="molecule type" value="Genomic_DNA"/>
</dbReference>
<dbReference type="AlphaFoldDB" id="A0A9W8N428"/>
<evidence type="ECO:0000313" key="3">
    <source>
        <dbReference type="EMBL" id="KAJ3553794.1"/>
    </source>
</evidence>
<evidence type="ECO:0000256" key="1">
    <source>
        <dbReference type="SAM" id="MobiDB-lite"/>
    </source>
</evidence>
<accession>A0A9W8N428</accession>
<dbReference type="Proteomes" id="UP001148614">
    <property type="component" value="Unassembled WGS sequence"/>
</dbReference>
<keyword evidence="4" id="KW-1185">Reference proteome</keyword>
<feature type="region of interest" description="Disordered" evidence="1">
    <location>
        <begin position="28"/>
        <end position="50"/>
    </location>
</feature>
<proteinExistence type="predicted"/>
<evidence type="ECO:0000313" key="4">
    <source>
        <dbReference type="Proteomes" id="UP001148614"/>
    </source>
</evidence>
<feature type="signal peptide" evidence="2">
    <location>
        <begin position="1"/>
        <end position="18"/>
    </location>
</feature>
<gene>
    <name evidence="3" type="ORF">NPX13_g10793</name>
</gene>
<name>A0A9W8N428_9PEZI</name>
<dbReference type="VEuPathDB" id="FungiDB:F4678DRAFT_297687"/>
<reference evidence="3" key="1">
    <citation type="submission" date="2022-07" db="EMBL/GenBank/DDBJ databases">
        <title>Genome Sequence of Xylaria arbuscula.</title>
        <authorList>
            <person name="Buettner E."/>
        </authorList>
    </citation>
    <scope>NUCLEOTIDE SEQUENCE</scope>
    <source>
        <strain evidence="3">VT107</strain>
    </source>
</reference>
<sequence length="168" mass="18278">MKFTTSTAVLVMVGVASARPDAVRMVRREVSQDSRRSSPKLRREVPQEHSHEQFLTGVGEALNLNNVENVQDPVFALLGNAAAAAGAGDVEDLDCLQQHVADQAFTNAKEAGDIEGMTNALIFRALVRIPIPIYTKASQSVKAFLLTLQRNETLAPLAWPLFSAPRLL</sequence>
<feature type="chain" id="PRO_5040942090" evidence="2">
    <location>
        <begin position="19"/>
        <end position="168"/>
    </location>
</feature>
<evidence type="ECO:0000256" key="2">
    <source>
        <dbReference type="SAM" id="SignalP"/>
    </source>
</evidence>
<organism evidence="3 4">
    <name type="scientific">Xylaria arbuscula</name>
    <dbReference type="NCBI Taxonomy" id="114810"/>
    <lineage>
        <taxon>Eukaryota</taxon>
        <taxon>Fungi</taxon>
        <taxon>Dikarya</taxon>
        <taxon>Ascomycota</taxon>
        <taxon>Pezizomycotina</taxon>
        <taxon>Sordariomycetes</taxon>
        <taxon>Xylariomycetidae</taxon>
        <taxon>Xylariales</taxon>
        <taxon>Xylariaceae</taxon>
        <taxon>Xylaria</taxon>
    </lineage>
</organism>
<comment type="caution">
    <text evidence="3">The sequence shown here is derived from an EMBL/GenBank/DDBJ whole genome shotgun (WGS) entry which is preliminary data.</text>
</comment>
<protein>
    <submittedName>
        <fullName evidence="3">Uncharacterized protein</fullName>
    </submittedName>
</protein>